<dbReference type="SUPFAM" id="SSF103473">
    <property type="entry name" value="MFS general substrate transporter"/>
    <property type="match status" value="1"/>
</dbReference>
<dbReference type="EMBL" id="MWPX01000041">
    <property type="protein sequence ID" value="OUM46559.1"/>
    <property type="molecule type" value="Genomic_DNA"/>
</dbReference>
<accession>A0A1Y3M7Z3</accession>
<evidence type="ECO:0000256" key="2">
    <source>
        <dbReference type="ARBA" id="ARBA00022448"/>
    </source>
</evidence>
<reference evidence="7 8" key="1">
    <citation type="submission" date="2017-02" db="EMBL/GenBank/DDBJ databases">
        <title>Bacillus pseudomycoides isolate FSL K6-0042.</title>
        <authorList>
            <person name="Kovac J."/>
        </authorList>
    </citation>
    <scope>NUCLEOTIDE SEQUENCE [LARGE SCALE GENOMIC DNA]</scope>
    <source>
        <strain evidence="7 8">FSL K6-0042</strain>
    </source>
</reference>
<gene>
    <name evidence="7" type="ORF">BW425_22975</name>
</gene>
<name>A0A1Y3M7Z3_9BACI</name>
<evidence type="ECO:0000256" key="3">
    <source>
        <dbReference type="ARBA" id="ARBA00022692"/>
    </source>
</evidence>
<comment type="subcellular location">
    <subcellularLocation>
        <location evidence="1">Cell membrane</location>
        <topology evidence="1">Multi-pass membrane protein</topology>
    </subcellularLocation>
</comment>
<keyword evidence="2" id="KW-0813">Transport</keyword>
<dbReference type="GO" id="GO:0005886">
    <property type="term" value="C:plasma membrane"/>
    <property type="evidence" value="ECO:0007669"/>
    <property type="project" value="UniProtKB-SubCell"/>
</dbReference>
<protein>
    <submittedName>
        <fullName evidence="7">Multidrug transporter</fullName>
    </submittedName>
</protein>
<dbReference type="Gene3D" id="1.20.1250.20">
    <property type="entry name" value="MFS general substrate transporter like domains"/>
    <property type="match status" value="1"/>
</dbReference>
<evidence type="ECO:0000256" key="1">
    <source>
        <dbReference type="ARBA" id="ARBA00004651"/>
    </source>
</evidence>
<dbReference type="Proteomes" id="UP000195321">
    <property type="component" value="Unassembled WGS sequence"/>
</dbReference>
<sequence length="82" mass="8900">MMSHLQKISSTARGTGAALANSSMYIGQTIGAAVGGMLFASFHNFISIGYFTAALYVFSLLVFRKSDRYIKKEVGEKQRAVS</sequence>
<dbReference type="InterPro" id="IPR020846">
    <property type="entry name" value="MFS_dom"/>
</dbReference>
<dbReference type="GO" id="GO:0022857">
    <property type="term" value="F:transmembrane transporter activity"/>
    <property type="evidence" value="ECO:0007669"/>
    <property type="project" value="InterPro"/>
</dbReference>
<dbReference type="PROSITE" id="PS50850">
    <property type="entry name" value="MFS"/>
    <property type="match status" value="1"/>
</dbReference>
<evidence type="ECO:0000256" key="5">
    <source>
        <dbReference type="ARBA" id="ARBA00023136"/>
    </source>
</evidence>
<feature type="domain" description="Major facilitator superfamily (MFS) profile" evidence="6">
    <location>
        <begin position="1"/>
        <end position="67"/>
    </location>
</feature>
<keyword evidence="3" id="KW-0812">Transmembrane</keyword>
<organism evidence="7 8">
    <name type="scientific">Bacillus pseudomycoides</name>
    <dbReference type="NCBI Taxonomy" id="64104"/>
    <lineage>
        <taxon>Bacteria</taxon>
        <taxon>Bacillati</taxon>
        <taxon>Bacillota</taxon>
        <taxon>Bacilli</taxon>
        <taxon>Bacillales</taxon>
        <taxon>Bacillaceae</taxon>
        <taxon>Bacillus</taxon>
        <taxon>Bacillus cereus group</taxon>
    </lineage>
</organism>
<dbReference type="AlphaFoldDB" id="A0A1Y3M7Z3"/>
<evidence type="ECO:0000313" key="7">
    <source>
        <dbReference type="EMBL" id="OUM46559.1"/>
    </source>
</evidence>
<evidence type="ECO:0000259" key="6">
    <source>
        <dbReference type="PROSITE" id="PS50850"/>
    </source>
</evidence>
<proteinExistence type="predicted"/>
<comment type="caution">
    <text evidence="7">The sequence shown here is derived from an EMBL/GenBank/DDBJ whole genome shotgun (WGS) entry which is preliminary data.</text>
</comment>
<keyword evidence="4" id="KW-1133">Transmembrane helix</keyword>
<dbReference type="InterPro" id="IPR036259">
    <property type="entry name" value="MFS_trans_sf"/>
</dbReference>
<evidence type="ECO:0000313" key="8">
    <source>
        <dbReference type="Proteomes" id="UP000195321"/>
    </source>
</evidence>
<keyword evidence="5" id="KW-0472">Membrane</keyword>
<evidence type="ECO:0000256" key="4">
    <source>
        <dbReference type="ARBA" id="ARBA00022989"/>
    </source>
</evidence>